<keyword evidence="4 6" id="KW-0418">Kinase</keyword>
<comment type="cofactor">
    <cofactor evidence="6">
        <name>Mg(2+)</name>
        <dbReference type="ChEBI" id="CHEBI:18420"/>
    </cofactor>
    <cofactor evidence="6">
        <name>Mn(2+)</name>
        <dbReference type="ChEBI" id="CHEBI:29035"/>
    </cofactor>
    <text evidence="6">Mg(2+). Can also accept Mn(2+).</text>
</comment>
<feature type="binding site" evidence="6">
    <location>
        <begin position="280"/>
        <end position="282"/>
    </location>
    <ligand>
        <name>ATP</name>
        <dbReference type="ChEBI" id="CHEBI:30616"/>
    </ligand>
</feature>
<comment type="subunit">
    <text evidence="6">Homodimer.</text>
</comment>
<feature type="site" description="Transition state stabilizer" evidence="6">
    <location>
        <position position="239"/>
    </location>
</feature>
<feature type="binding site" evidence="6">
    <location>
        <begin position="328"/>
        <end position="332"/>
    </location>
    <ligand>
        <name>ATP</name>
        <dbReference type="ChEBI" id="CHEBI:30616"/>
    </ligand>
</feature>
<dbReference type="EMBL" id="JBHUFZ010000007">
    <property type="protein sequence ID" value="MFD1889180.1"/>
    <property type="molecule type" value="Genomic_DNA"/>
</dbReference>
<keyword evidence="5 6" id="KW-0067">ATP-binding</keyword>
<evidence type="ECO:0000256" key="7">
    <source>
        <dbReference type="RuleBase" id="RU003835"/>
    </source>
</evidence>
<evidence type="ECO:0000256" key="3">
    <source>
        <dbReference type="ARBA" id="ARBA00022741"/>
    </source>
</evidence>
<comment type="function">
    <text evidence="6">Catalyzes the formation of acetyl phosphate from acetate and ATP. Can also catalyze the reverse reaction.</text>
</comment>
<proteinExistence type="inferred from homology"/>
<comment type="catalytic activity">
    <reaction evidence="6">
        <text>acetate + ATP = acetyl phosphate + ADP</text>
        <dbReference type="Rhea" id="RHEA:11352"/>
        <dbReference type="ChEBI" id="CHEBI:22191"/>
        <dbReference type="ChEBI" id="CHEBI:30089"/>
        <dbReference type="ChEBI" id="CHEBI:30616"/>
        <dbReference type="ChEBI" id="CHEBI:456216"/>
        <dbReference type="EC" id="2.7.2.1"/>
    </reaction>
</comment>
<evidence type="ECO:0000256" key="6">
    <source>
        <dbReference type="HAMAP-Rule" id="MF_00020"/>
    </source>
</evidence>
<dbReference type="PANTHER" id="PTHR21060:SF15">
    <property type="entry name" value="ACETATE KINASE-RELATED"/>
    <property type="match status" value="1"/>
</dbReference>
<feature type="binding site" evidence="6">
    <location>
        <position position="16"/>
    </location>
    <ligand>
        <name>ATP</name>
        <dbReference type="ChEBI" id="CHEBI:30616"/>
    </ligand>
</feature>
<accession>A0ABW4RSA7</accession>
<evidence type="ECO:0000256" key="4">
    <source>
        <dbReference type="ARBA" id="ARBA00022777"/>
    </source>
</evidence>
<dbReference type="InterPro" id="IPR004372">
    <property type="entry name" value="Ac/propionate_kinase"/>
</dbReference>
<comment type="caution">
    <text evidence="8">The sequence shown here is derived from an EMBL/GenBank/DDBJ whole genome shotgun (WGS) entry which is preliminary data.</text>
</comment>
<feature type="active site" description="Proton donor/acceptor" evidence="6">
    <location>
        <position position="146"/>
    </location>
</feature>
<feature type="site" description="Transition state stabilizer" evidence="6">
    <location>
        <position position="178"/>
    </location>
</feature>
<dbReference type="RefSeq" id="WP_343873847.1">
    <property type="nucleotide sequence ID" value="NZ_BAAAIX010000021.1"/>
</dbReference>
<dbReference type="EC" id="2.7.2.1" evidence="6"/>
<dbReference type="InterPro" id="IPR043129">
    <property type="entry name" value="ATPase_NBD"/>
</dbReference>
<keyword evidence="6" id="KW-0479">Metal-binding</keyword>
<name>A0ABW4RSA7_9ACTN</name>
<dbReference type="PROSITE" id="PS01075">
    <property type="entry name" value="ACETATE_KINASE_1"/>
    <property type="match status" value="1"/>
</dbReference>
<dbReference type="InterPro" id="IPR023865">
    <property type="entry name" value="Aliphatic_acid_kinase_CS"/>
</dbReference>
<dbReference type="PIRSF" id="PIRSF000722">
    <property type="entry name" value="Acetate_prop_kin"/>
    <property type="match status" value="1"/>
</dbReference>
<feature type="binding site" evidence="6">
    <location>
        <position position="9"/>
    </location>
    <ligand>
        <name>Mg(2+)</name>
        <dbReference type="ChEBI" id="CHEBI:18420"/>
    </ligand>
</feature>
<dbReference type="PROSITE" id="PS01076">
    <property type="entry name" value="ACETATE_KINASE_2"/>
    <property type="match status" value="1"/>
</dbReference>
<reference evidence="9" key="1">
    <citation type="journal article" date="2019" name="Int. J. Syst. Evol. Microbiol.">
        <title>The Global Catalogue of Microorganisms (GCM) 10K type strain sequencing project: providing services to taxonomists for standard genome sequencing and annotation.</title>
        <authorList>
            <consortium name="The Broad Institute Genomics Platform"/>
            <consortium name="The Broad Institute Genome Sequencing Center for Infectious Disease"/>
            <person name="Wu L."/>
            <person name="Ma J."/>
        </authorList>
    </citation>
    <scope>NUCLEOTIDE SEQUENCE [LARGE SCALE GENOMIC DNA]</scope>
    <source>
        <strain evidence="9">CAIM 431</strain>
    </source>
</reference>
<dbReference type="PANTHER" id="PTHR21060">
    <property type="entry name" value="ACETATE KINASE"/>
    <property type="match status" value="1"/>
</dbReference>
<keyword evidence="9" id="KW-1185">Reference proteome</keyword>
<keyword evidence="6" id="KW-0963">Cytoplasm</keyword>
<feature type="binding site" evidence="6">
    <location>
        <position position="382"/>
    </location>
    <ligand>
        <name>Mg(2+)</name>
        <dbReference type="ChEBI" id="CHEBI:18420"/>
    </ligand>
</feature>
<dbReference type="HAMAP" id="MF_00020">
    <property type="entry name" value="Acetate_kinase"/>
    <property type="match status" value="1"/>
</dbReference>
<organism evidence="8 9">
    <name type="scientific">Luteococcus peritonei</name>
    <dbReference type="NCBI Taxonomy" id="88874"/>
    <lineage>
        <taxon>Bacteria</taxon>
        <taxon>Bacillati</taxon>
        <taxon>Actinomycetota</taxon>
        <taxon>Actinomycetes</taxon>
        <taxon>Propionibacteriales</taxon>
        <taxon>Propionibacteriaceae</taxon>
        <taxon>Luteococcus</taxon>
    </lineage>
</organism>
<comment type="subcellular location">
    <subcellularLocation>
        <location evidence="6">Cytoplasm</location>
    </subcellularLocation>
</comment>
<dbReference type="GO" id="GO:0016301">
    <property type="term" value="F:kinase activity"/>
    <property type="evidence" value="ECO:0007669"/>
    <property type="project" value="UniProtKB-KW"/>
</dbReference>
<comment type="similarity">
    <text evidence="1 6 7">Belongs to the acetokinase family.</text>
</comment>
<keyword evidence="3 6" id="KW-0547">Nucleotide-binding</keyword>
<gene>
    <name evidence="6" type="primary">ackA</name>
    <name evidence="8" type="ORF">ACFSCS_03135</name>
</gene>
<dbReference type="NCBIfam" id="TIGR00016">
    <property type="entry name" value="ackA"/>
    <property type="match status" value="1"/>
</dbReference>
<protein>
    <recommendedName>
        <fullName evidence="6">Acetate kinase</fullName>
        <ecNumber evidence="6">2.7.2.1</ecNumber>
    </recommendedName>
    <alternativeName>
        <fullName evidence="6">Acetokinase</fullName>
    </alternativeName>
</protein>
<feature type="binding site" evidence="6">
    <location>
        <position position="89"/>
    </location>
    <ligand>
        <name>substrate</name>
    </ligand>
</feature>
<dbReference type="SUPFAM" id="SSF53067">
    <property type="entry name" value="Actin-like ATPase domain"/>
    <property type="match status" value="2"/>
</dbReference>
<dbReference type="Gene3D" id="3.30.420.40">
    <property type="match status" value="2"/>
</dbReference>
<sequence length="396" mass="42540">MSKPILLLNCGSSSIKYQMIDADTEDVMAVGLVQKVGDTTPGTIDHEVGGEEFHDELPFPSHTEAIAAVVTMFNKYGPAITDAVAVGHRTVHGGDEFNSTTVIDDKVIAKLVELSGLAPLHNPPGIAGIKAAMEILPEVPHVAVFDTAFFADLPAEAYTYALPRDLAKDNHIRRYGFHGTSHDYVSQKAAEYLGKDISEIKQIVCHLGNGASVSAIDGGRPIETSMGLTPLQGLVMGTRSGDVDPGLHAFLGRELGMELSEIDTLLNKKSGMLALTGKTDMRDIKALIEEGDEDAKLGLDVYVHRLVGYIGSYIAFLGGIDAITFTAGVGENADHIRKMVVDRLGYFGATLDEEANKVRSKEPRRISTEDSKLAVLVIPTNEELAMVRETVKATQA</sequence>
<dbReference type="Pfam" id="PF00871">
    <property type="entry name" value="Acetate_kinase"/>
    <property type="match status" value="1"/>
</dbReference>
<keyword evidence="6" id="KW-0460">Magnesium</keyword>
<dbReference type="Proteomes" id="UP001597326">
    <property type="component" value="Unassembled WGS sequence"/>
</dbReference>
<dbReference type="CDD" id="cd24010">
    <property type="entry name" value="ASKHA_NBD_AcK_PK"/>
    <property type="match status" value="1"/>
</dbReference>
<keyword evidence="2 6" id="KW-0808">Transferase</keyword>
<dbReference type="InterPro" id="IPR000890">
    <property type="entry name" value="Aliphatic_acid_kin_short-chain"/>
</dbReference>
<evidence type="ECO:0000313" key="9">
    <source>
        <dbReference type="Proteomes" id="UP001597326"/>
    </source>
</evidence>
<evidence type="ECO:0000256" key="2">
    <source>
        <dbReference type="ARBA" id="ARBA00022679"/>
    </source>
</evidence>
<evidence type="ECO:0000313" key="8">
    <source>
        <dbReference type="EMBL" id="MFD1889180.1"/>
    </source>
</evidence>
<evidence type="ECO:0000256" key="1">
    <source>
        <dbReference type="ARBA" id="ARBA00008748"/>
    </source>
</evidence>
<feature type="binding site" evidence="6">
    <location>
        <begin position="206"/>
        <end position="210"/>
    </location>
    <ligand>
        <name>ATP</name>
        <dbReference type="ChEBI" id="CHEBI:30616"/>
    </ligand>
</feature>
<evidence type="ECO:0000256" key="5">
    <source>
        <dbReference type="ARBA" id="ARBA00022840"/>
    </source>
</evidence>
<dbReference type="PRINTS" id="PR00471">
    <property type="entry name" value="ACETATEKNASE"/>
</dbReference>
<comment type="pathway">
    <text evidence="6">Metabolic intermediate biosynthesis; acetyl-CoA biosynthesis; acetyl-CoA from acetate: step 1/2.</text>
</comment>